<dbReference type="Proteomes" id="UP000237347">
    <property type="component" value="Unassembled WGS sequence"/>
</dbReference>
<evidence type="ECO:0000313" key="1">
    <source>
        <dbReference type="EMBL" id="KAK7837454.1"/>
    </source>
</evidence>
<sequence length="177" mass="21040">MNIISEPRDAKEKGVQAIETFRSYIKVRIKVFAQIKYKLKQRIWFWNTLVQLFIFHSPMHQAALTLCSSFNSGFETLVLLKHISFNNFESDRVVFFIYCFDYLLSNFSFPICSFKLEESIKDVNIRLLQRKRKYVIWNRHTMDVIPEDDRALLAPITFIRKHLGLLPLNRRFLSGLS</sequence>
<dbReference type="AlphaFoldDB" id="A0AAW0KDU0"/>
<comment type="caution">
    <text evidence="1">The sequence shown here is derived from an EMBL/GenBank/DDBJ whole genome shotgun (WGS) entry which is preliminary data.</text>
</comment>
<proteinExistence type="predicted"/>
<protein>
    <submittedName>
        <fullName evidence="1">Uncharacterized protein</fullName>
    </submittedName>
</protein>
<accession>A0AAW0KDU0</accession>
<keyword evidence="2" id="KW-1185">Reference proteome</keyword>
<organism evidence="1 2">
    <name type="scientific">Quercus suber</name>
    <name type="common">Cork oak</name>
    <dbReference type="NCBI Taxonomy" id="58331"/>
    <lineage>
        <taxon>Eukaryota</taxon>
        <taxon>Viridiplantae</taxon>
        <taxon>Streptophyta</taxon>
        <taxon>Embryophyta</taxon>
        <taxon>Tracheophyta</taxon>
        <taxon>Spermatophyta</taxon>
        <taxon>Magnoliopsida</taxon>
        <taxon>eudicotyledons</taxon>
        <taxon>Gunneridae</taxon>
        <taxon>Pentapetalae</taxon>
        <taxon>rosids</taxon>
        <taxon>fabids</taxon>
        <taxon>Fagales</taxon>
        <taxon>Fagaceae</taxon>
        <taxon>Quercus</taxon>
    </lineage>
</organism>
<reference evidence="1 2" key="1">
    <citation type="journal article" date="2018" name="Sci. Data">
        <title>The draft genome sequence of cork oak.</title>
        <authorList>
            <person name="Ramos A.M."/>
            <person name="Usie A."/>
            <person name="Barbosa P."/>
            <person name="Barros P.M."/>
            <person name="Capote T."/>
            <person name="Chaves I."/>
            <person name="Simoes F."/>
            <person name="Abreu I."/>
            <person name="Carrasquinho I."/>
            <person name="Faro C."/>
            <person name="Guimaraes J.B."/>
            <person name="Mendonca D."/>
            <person name="Nobrega F."/>
            <person name="Rodrigues L."/>
            <person name="Saibo N.J.M."/>
            <person name="Varela M.C."/>
            <person name="Egas C."/>
            <person name="Matos J."/>
            <person name="Miguel C.M."/>
            <person name="Oliveira M.M."/>
            <person name="Ricardo C.P."/>
            <person name="Goncalves S."/>
        </authorList>
    </citation>
    <scope>NUCLEOTIDE SEQUENCE [LARGE SCALE GENOMIC DNA]</scope>
    <source>
        <strain evidence="2">cv. HL8</strain>
    </source>
</reference>
<name>A0AAW0KDU0_QUESU</name>
<dbReference type="EMBL" id="PKMF04000329">
    <property type="protein sequence ID" value="KAK7837454.1"/>
    <property type="molecule type" value="Genomic_DNA"/>
</dbReference>
<gene>
    <name evidence="1" type="ORF">CFP56_021246</name>
</gene>
<evidence type="ECO:0000313" key="2">
    <source>
        <dbReference type="Proteomes" id="UP000237347"/>
    </source>
</evidence>